<keyword evidence="2" id="KW-0217">Developmental protein</keyword>
<evidence type="ECO:0000256" key="3">
    <source>
        <dbReference type="ARBA" id="ARBA00022475"/>
    </source>
</evidence>
<keyword evidence="3" id="KW-1003">Cell membrane</keyword>
<evidence type="ECO:0000256" key="2">
    <source>
        <dbReference type="ARBA" id="ARBA00022473"/>
    </source>
</evidence>
<dbReference type="GO" id="GO:0005886">
    <property type="term" value="C:plasma membrane"/>
    <property type="evidence" value="ECO:0007669"/>
    <property type="project" value="UniProtKB-SubCell"/>
</dbReference>
<feature type="domain" description="SOSEKI DIX-like" evidence="9">
    <location>
        <begin position="81"/>
        <end position="113"/>
    </location>
</feature>
<evidence type="ECO:0000313" key="11">
    <source>
        <dbReference type="Proteomes" id="UP000325577"/>
    </source>
</evidence>
<evidence type="ECO:0000256" key="5">
    <source>
        <dbReference type="ARBA" id="ARBA00023136"/>
    </source>
</evidence>
<evidence type="ECO:0000256" key="8">
    <source>
        <dbReference type="SAM" id="MobiDB-lite"/>
    </source>
</evidence>
<dbReference type="GO" id="GO:0051258">
    <property type="term" value="P:protein polymerization"/>
    <property type="evidence" value="ECO:0007669"/>
    <property type="project" value="UniProtKB-ARBA"/>
</dbReference>
<evidence type="ECO:0000313" key="10">
    <source>
        <dbReference type="EMBL" id="KAA8520311.1"/>
    </source>
</evidence>
<feature type="compositionally biased region" description="Low complexity" evidence="8">
    <location>
        <begin position="165"/>
        <end position="174"/>
    </location>
</feature>
<feature type="compositionally biased region" description="Basic and acidic residues" evidence="8">
    <location>
        <begin position="181"/>
        <end position="199"/>
    </location>
</feature>
<gene>
    <name evidence="10" type="ORF">F0562_014567</name>
</gene>
<keyword evidence="5" id="KW-0472">Membrane</keyword>
<keyword evidence="6" id="KW-0131">Cell cycle</keyword>
<evidence type="ECO:0000256" key="7">
    <source>
        <dbReference type="ARBA" id="ARBA00024211"/>
    </source>
</evidence>
<dbReference type="Proteomes" id="UP000325577">
    <property type="component" value="Linkage Group LG6"/>
</dbReference>
<protein>
    <recommendedName>
        <fullName evidence="9">SOSEKI DIX-like domain-containing protein</fullName>
    </recommendedName>
</protein>
<dbReference type="InterPro" id="IPR010369">
    <property type="entry name" value="SOK"/>
</dbReference>
<dbReference type="EMBL" id="CM018049">
    <property type="protein sequence ID" value="KAA8520311.1"/>
    <property type="molecule type" value="Genomic_DNA"/>
</dbReference>
<dbReference type="AlphaFoldDB" id="A0A5J4ZT98"/>
<reference evidence="10 11" key="1">
    <citation type="submission" date="2019-09" db="EMBL/GenBank/DDBJ databases">
        <title>A chromosome-level genome assembly of the Chinese tupelo Nyssa sinensis.</title>
        <authorList>
            <person name="Yang X."/>
            <person name="Kang M."/>
            <person name="Yang Y."/>
            <person name="Xiong H."/>
            <person name="Wang M."/>
            <person name="Zhang Z."/>
            <person name="Wang Z."/>
            <person name="Wu H."/>
            <person name="Ma T."/>
            <person name="Liu J."/>
            <person name="Xi Z."/>
        </authorList>
    </citation>
    <scope>NUCLEOTIDE SEQUENCE [LARGE SCALE GENOMIC DNA]</scope>
    <source>
        <strain evidence="10">J267</strain>
        <tissue evidence="10">Leaf</tissue>
    </source>
</reference>
<proteinExistence type="inferred from homology"/>
<evidence type="ECO:0000256" key="1">
    <source>
        <dbReference type="ARBA" id="ARBA00004413"/>
    </source>
</evidence>
<keyword evidence="11" id="KW-1185">Reference proteome</keyword>
<comment type="similarity">
    <text evidence="7">Belongs to the SOSEKI family.</text>
</comment>
<evidence type="ECO:0000259" key="9">
    <source>
        <dbReference type="Pfam" id="PF06136"/>
    </source>
</evidence>
<feature type="compositionally biased region" description="Basic and acidic residues" evidence="8">
    <location>
        <begin position="119"/>
        <end position="160"/>
    </location>
</feature>
<dbReference type="PANTHER" id="PTHR31083:SF5">
    <property type="entry name" value="PROTEIN SOSEKI 1"/>
    <property type="match status" value="1"/>
</dbReference>
<name>A0A5J4ZT98_9ASTE</name>
<dbReference type="InterPro" id="IPR048351">
    <property type="entry name" value="SOK_DIX"/>
</dbReference>
<sequence>MNKKETCNLNTKTLVWSLARCHGICGVGVDEEANPEKVKHTSISIIFLPIIESLFSRMEIQGQGGGSGSGGGGGGQLRRLHIIYFLSRKGLIEHPHLIRVHHLSRNGVRLRDFHSYGEKKASMKKDSPLEIDAKEQKLSSKEAIEKHPETTMDVLRKPSSEIEAESPPFSSESSTLTYDSVKLEEDKHSEKNKEESDKFENSFSSIYSNLITKKNTKNNNKEKATSLASSSSLLGPHSPFTRSKSYSSGASHMFRNLIKCGAVDTNDSAMVLLTRSHKNSLNESANKPNKKTPEICTGGKLGGSERIFGTSWNQHHHSARMSCDGLKGSKKNKKSEFSDQKPVSAAYKPVKGPNCSQCGKMFKPEKMHAHMKSCKGMKAMAKVGPAAPPAAVPADKTQSIPGLYLTY</sequence>
<feature type="region of interest" description="Disordered" evidence="8">
    <location>
        <begin position="119"/>
        <end position="199"/>
    </location>
</feature>
<organism evidence="10 11">
    <name type="scientific">Nyssa sinensis</name>
    <dbReference type="NCBI Taxonomy" id="561372"/>
    <lineage>
        <taxon>Eukaryota</taxon>
        <taxon>Viridiplantae</taxon>
        <taxon>Streptophyta</taxon>
        <taxon>Embryophyta</taxon>
        <taxon>Tracheophyta</taxon>
        <taxon>Spermatophyta</taxon>
        <taxon>Magnoliopsida</taxon>
        <taxon>eudicotyledons</taxon>
        <taxon>Gunneridae</taxon>
        <taxon>Pentapetalae</taxon>
        <taxon>asterids</taxon>
        <taxon>Cornales</taxon>
        <taxon>Nyssaceae</taxon>
        <taxon>Nyssa</taxon>
    </lineage>
</organism>
<accession>A0A5J4ZT98</accession>
<dbReference type="GO" id="GO:0051301">
    <property type="term" value="P:cell division"/>
    <property type="evidence" value="ECO:0007669"/>
    <property type="project" value="UniProtKB-KW"/>
</dbReference>
<dbReference type="OrthoDB" id="1907705at2759"/>
<evidence type="ECO:0000256" key="6">
    <source>
        <dbReference type="ARBA" id="ARBA00023306"/>
    </source>
</evidence>
<comment type="subcellular location">
    <subcellularLocation>
        <location evidence="1">Cell membrane</location>
        <topology evidence="1">Peripheral membrane protein</topology>
        <orientation evidence="1">Cytoplasmic side</orientation>
    </subcellularLocation>
</comment>
<evidence type="ECO:0000256" key="4">
    <source>
        <dbReference type="ARBA" id="ARBA00022618"/>
    </source>
</evidence>
<feature type="region of interest" description="Disordered" evidence="8">
    <location>
        <begin position="319"/>
        <end position="346"/>
    </location>
</feature>
<dbReference type="Pfam" id="PF06136">
    <property type="entry name" value="SOK"/>
    <property type="match status" value="1"/>
</dbReference>
<keyword evidence="4" id="KW-0132">Cell division</keyword>
<dbReference type="PANTHER" id="PTHR31083">
    <property type="entry name" value="UPSTREAM OF FLC PROTEIN (DUF966)"/>
    <property type="match status" value="1"/>
</dbReference>